<sequence length="125" mass="14164">MSTRKMGRFVPCPFVFCGYFPAVKKLNRYSGEIFLYCFPFPVKTKITDDDTLGGRIETKTQLLNTQATGSWFKPLVCLWRFGWSGEGGEITSAFLSGRLVVFVFVWGGGRSLWSGVEYASYSEFH</sequence>
<dbReference type="AlphaFoldDB" id="A0A7J8CZ73"/>
<gene>
    <name evidence="1" type="ORF">HJG59_009478</name>
</gene>
<dbReference type="InParanoid" id="A0A7J8CZ73"/>
<protein>
    <submittedName>
        <fullName evidence="1">Uncharacterized protein</fullName>
    </submittedName>
</protein>
<comment type="caution">
    <text evidence="1">The sequence shown here is derived from an EMBL/GenBank/DDBJ whole genome shotgun (WGS) entry which is preliminary data.</text>
</comment>
<proteinExistence type="predicted"/>
<evidence type="ECO:0000313" key="1">
    <source>
        <dbReference type="EMBL" id="KAF6416191.1"/>
    </source>
</evidence>
<dbReference type="EMBL" id="JACASF010000019">
    <property type="protein sequence ID" value="KAF6416191.1"/>
    <property type="molecule type" value="Genomic_DNA"/>
</dbReference>
<dbReference type="Proteomes" id="UP000550707">
    <property type="component" value="Unassembled WGS sequence"/>
</dbReference>
<keyword evidence="2" id="KW-1185">Reference proteome</keyword>
<reference evidence="1 2" key="1">
    <citation type="journal article" date="2020" name="Nature">
        <title>Six reference-quality genomes reveal evolution of bat adaptations.</title>
        <authorList>
            <person name="Jebb D."/>
            <person name="Huang Z."/>
            <person name="Pippel M."/>
            <person name="Hughes G.M."/>
            <person name="Lavrichenko K."/>
            <person name="Devanna P."/>
            <person name="Winkler S."/>
            <person name="Jermiin L.S."/>
            <person name="Skirmuntt E.C."/>
            <person name="Katzourakis A."/>
            <person name="Burkitt-Gray L."/>
            <person name="Ray D.A."/>
            <person name="Sullivan K.A.M."/>
            <person name="Roscito J.G."/>
            <person name="Kirilenko B.M."/>
            <person name="Davalos L.M."/>
            <person name="Corthals A.P."/>
            <person name="Power M.L."/>
            <person name="Jones G."/>
            <person name="Ransome R.D."/>
            <person name="Dechmann D.K.N."/>
            <person name="Locatelli A.G."/>
            <person name="Puechmaille S.J."/>
            <person name="Fedrigo O."/>
            <person name="Jarvis E.D."/>
            <person name="Hiller M."/>
            <person name="Vernes S.C."/>
            <person name="Myers E.W."/>
            <person name="Teeling E.C."/>
        </authorList>
    </citation>
    <scope>NUCLEOTIDE SEQUENCE [LARGE SCALE GENOMIC DNA]</scope>
    <source>
        <strain evidence="1">MMolMol1</strain>
        <tissue evidence="1">Muscle</tissue>
    </source>
</reference>
<accession>A0A7J8CZ73</accession>
<organism evidence="1 2">
    <name type="scientific">Molossus molossus</name>
    <name type="common">Pallas' mastiff bat</name>
    <name type="synonym">Vespertilio molossus</name>
    <dbReference type="NCBI Taxonomy" id="27622"/>
    <lineage>
        <taxon>Eukaryota</taxon>
        <taxon>Metazoa</taxon>
        <taxon>Chordata</taxon>
        <taxon>Craniata</taxon>
        <taxon>Vertebrata</taxon>
        <taxon>Euteleostomi</taxon>
        <taxon>Mammalia</taxon>
        <taxon>Eutheria</taxon>
        <taxon>Laurasiatheria</taxon>
        <taxon>Chiroptera</taxon>
        <taxon>Yangochiroptera</taxon>
        <taxon>Molossidae</taxon>
        <taxon>Molossus</taxon>
    </lineage>
</organism>
<name>A0A7J8CZ73_MOLMO</name>
<evidence type="ECO:0000313" key="2">
    <source>
        <dbReference type="Proteomes" id="UP000550707"/>
    </source>
</evidence>